<sequence length="341" mass="37821">MRATSWLPALLAFLLIGHVAARPLDTQHLQSLATRAPAQCKSLKQRVNWNTLTEAQKKSYIDAVKCLKTKPKQTQFATAQNLYDDFAAIHINQDHHIHSVAAFLPWHRRFVQAREKALQSCGYTGPTPYWDWTQSADKNDPINDPILSPNDGFGGIGRPSTGESQNVVAGPFANFTLNLIAGGNETPIYSPHKIRRSLENNPNLINNFNSTAVAKASTFSKFNDYRYYVEGTPHGAVHMFIGGDMAPSSSPQEPLFFLHHAQIDRMWALWQEQDRTKRLTDYAGNLPGASSLNGPFEAKIDDMLPSFGGLISEVKVRDVMDTKAGDLCYEVSMVQSGFAVA</sequence>
<protein>
    <submittedName>
        <fullName evidence="5">Related to monophenol monooxygenase</fullName>
    </submittedName>
</protein>
<dbReference type="PRINTS" id="PR00092">
    <property type="entry name" value="TYROSINASE"/>
</dbReference>
<dbReference type="InterPro" id="IPR008922">
    <property type="entry name" value="Di-copper_centre_dom_sf"/>
</dbReference>
<keyword evidence="6" id="KW-1185">Reference proteome</keyword>
<dbReference type="Proteomes" id="UP000324022">
    <property type="component" value="Unassembled WGS sequence"/>
</dbReference>
<keyword evidence="2" id="KW-0186">Copper</keyword>
<evidence type="ECO:0000313" key="5">
    <source>
        <dbReference type="EMBL" id="SPO31495.1"/>
    </source>
</evidence>
<organism evidence="5 6">
    <name type="scientific">Ustilago trichophora</name>
    <dbReference type="NCBI Taxonomy" id="86804"/>
    <lineage>
        <taxon>Eukaryota</taxon>
        <taxon>Fungi</taxon>
        <taxon>Dikarya</taxon>
        <taxon>Basidiomycota</taxon>
        <taxon>Ustilaginomycotina</taxon>
        <taxon>Ustilaginomycetes</taxon>
        <taxon>Ustilaginales</taxon>
        <taxon>Ustilaginaceae</taxon>
        <taxon>Ustilago</taxon>
    </lineage>
</organism>
<dbReference type="OrthoDB" id="6132182at2759"/>
<evidence type="ECO:0000259" key="4">
    <source>
        <dbReference type="PROSITE" id="PS00497"/>
    </source>
</evidence>
<reference evidence="5 6" key="1">
    <citation type="submission" date="2018-03" db="EMBL/GenBank/DDBJ databases">
        <authorList>
            <person name="Guldener U."/>
        </authorList>
    </citation>
    <scope>NUCLEOTIDE SEQUENCE [LARGE SCALE GENOMIC DNA]</scope>
    <source>
        <strain evidence="5 6">NBRC100155</strain>
    </source>
</reference>
<accession>A0A5C3EN14</accession>
<dbReference type="InterPro" id="IPR002227">
    <property type="entry name" value="Tyrosinase_Cu-bd"/>
</dbReference>
<dbReference type="InterPro" id="IPR050316">
    <property type="entry name" value="Tyrosinase/Hemocyanin"/>
</dbReference>
<feature type="chain" id="PRO_5022676286" evidence="3">
    <location>
        <begin position="22"/>
        <end position="341"/>
    </location>
</feature>
<keyword evidence="3" id="KW-0732">Signal</keyword>
<dbReference type="PANTHER" id="PTHR11474:SF126">
    <property type="entry name" value="TYROSINASE-LIKE PROTEIN TYR-1-RELATED"/>
    <property type="match status" value="1"/>
</dbReference>
<evidence type="ECO:0000256" key="1">
    <source>
        <dbReference type="ARBA" id="ARBA00022723"/>
    </source>
</evidence>
<dbReference type="AlphaFoldDB" id="A0A5C3EN14"/>
<feature type="signal peptide" evidence="3">
    <location>
        <begin position="1"/>
        <end position="21"/>
    </location>
</feature>
<evidence type="ECO:0000313" key="6">
    <source>
        <dbReference type="Proteomes" id="UP000324022"/>
    </source>
</evidence>
<evidence type="ECO:0000256" key="2">
    <source>
        <dbReference type="ARBA" id="ARBA00023008"/>
    </source>
</evidence>
<feature type="domain" description="Tyrosinase copper-binding" evidence="4">
    <location>
        <begin position="98"/>
        <end position="115"/>
    </location>
</feature>
<dbReference type="GO" id="GO:0004497">
    <property type="term" value="F:monooxygenase activity"/>
    <property type="evidence" value="ECO:0007669"/>
    <property type="project" value="UniProtKB-KW"/>
</dbReference>
<keyword evidence="5" id="KW-0503">Monooxygenase</keyword>
<keyword evidence="5" id="KW-0560">Oxidoreductase</keyword>
<dbReference type="PROSITE" id="PS00497">
    <property type="entry name" value="TYROSINASE_1"/>
    <property type="match status" value="1"/>
</dbReference>
<keyword evidence="1" id="KW-0479">Metal-binding</keyword>
<dbReference type="GO" id="GO:0046872">
    <property type="term" value="F:metal ion binding"/>
    <property type="evidence" value="ECO:0007669"/>
    <property type="project" value="UniProtKB-KW"/>
</dbReference>
<dbReference type="Pfam" id="PF00264">
    <property type="entry name" value="Tyrosinase"/>
    <property type="match status" value="1"/>
</dbReference>
<dbReference type="SUPFAM" id="SSF48056">
    <property type="entry name" value="Di-copper centre-containing domain"/>
    <property type="match status" value="1"/>
</dbReference>
<dbReference type="Gene3D" id="1.10.1280.10">
    <property type="entry name" value="Di-copper center containing domain from catechol oxidase"/>
    <property type="match status" value="1"/>
</dbReference>
<name>A0A5C3EN14_9BASI</name>
<dbReference type="PANTHER" id="PTHR11474">
    <property type="entry name" value="TYROSINASE FAMILY MEMBER"/>
    <property type="match status" value="1"/>
</dbReference>
<dbReference type="EMBL" id="OOIN01000038">
    <property type="protein sequence ID" value="SPO31495.1"/>
    <property type="molecule type" value="Genomic_DNA"/>
</dbReference>
<proteinExistence type="predicted"/>
<gene>
    <name evidence="5" type="ORF">UTRI_06625</name>
</gene>
<evidence type="ECO:0000256" key="3">
    <source>
        <dbReference type="SAM" id="SignalP"/>
    </source>
</evidence>